<proteinExistence type="predicted"/>
<reference evidence="2 3" key="1">
    <citation type="submission" date="2015-04" db="EMBL/GenBank/DDBJ databases">
        <title>Complete genome sequence of Schizopora paradoxa KUC8140, a cosmopolitan wood degrader in East Asia.</title>
        <authorList>
            <consortium name="DOE Joint Genome Institute"/>
            <person name="Min B."/>
            <person name="Park H."/>
            <person name="Jang Y."/>
            <person name="Kim J.-J."/>
            <person name="Kim K.H."/>
            <person name="Pangilinan J."/>
            <person name="Lipzen A."/>
            <person name="Riley R."/>
            <person name="Grigoriev I.V."/>
            <person name="Spatafora J.W."/>
            <person name="Choi I.-G."/>
        </authorList>
    </citation>
    <scope>NUCLEOTIDE SEQUENCE [LARGE SCALE GENOMIC DNA]</scope>
    <source>
        <strain evidence="2 3">KUC8140</strain>
    </source>
</reference>
<dbReference type="STRING" id="27342.A0A0H2RXG7"/>
<protein>
    <recommendedName>
        <fullName evidence="1">CHAT domain-containing protein</fullName>
    </recommendedName>
</protein>
<dbReference type="InterPro" id="IPR024983">
    <property type="entry name" value="CHAT_dom"/>
</dbReference>
<dbReference type="OrthoDB" id="9991317at2759"/>
<name>A0A0H2RXG7_9AGAM</name>
<evidence type="ECO:0000313" key="2">
    <source>
        <dbReference type="EMBL" id="KLO09446.1"/>
    </source>
</evidence>
<dbReference type="EMBL" id="KQ086055">
    <property type="protein sequence ID" value="KLO09446.1"/>
    <property type="molecule type" value="Genomic_DNA"/>
</dbReference>
<organism evidence="2 3">
    <name type="scientific">Schizopora paradoxa</name>
    <dbReference type="NCBI Taxonomy" id="27342"/>
    <lineage>
        <taxon>Eukaryota</taxon>
        <taxon>Fungi</taxon>
        <taxon>Dikarya</taxon>
        <taxon>Basidiomycota</taxon>
        <taxon>Agaricomycotina</taxon>
        <taxon>Agaricomycetes</taxon>
        <taxon>Hymenochaetales</taxon>
        <taxon>Schizoporaceae</taxon>
        <taxon>Schizopora</taxon>
    </lineage>
</organism>
<dbReference type="AlphaFoldDB" id="A0A0H2RXG7"/>
<dbReference type="Pfam" id="PF12770">
    <property type="entry name" value="CHAT"/>
    <property type="match status" value="1"/>
</dbReference>
<sequence length="427" mass="47900">MKINDQPSHVVARRRALERELSSIVDDIRKVPGYEDFLQKIPYKRLQSAAIEGPVIMVTMAGRELTVPTYNPKALVGHAIIVFKSQDPVVVILGASDFERRVEKVNEHLDRIRRNPGSGPSNSDLMEALEEIGELVVKDVVAALISLGVEVQSRIWWCLTTVFSSFPVHAAMWRYEAEDGKSKLMCLSDLYISSYTPSLAALIQARLPPNPSKVSSSSRTSMLVIKQQDEQLATAEKEVSNIHSAALEVDHTIKLFNGEQDDERAKILADLPNYGWIHLACHGVLDSTDPFSSHFQVNDGKNTIGKITLMDILKSRVPNAEFAFLSACHTAELPEHISREESLHLAAAMQFCGYRSVVGTLWPMNDEDGPRVAKAFYDYMFAEPKEGEEVGYLRSARALNKVTQRMRRHPDYKNCPERWVNFVHIGA</sequence>
<keyword evidence="3" id="KW-1185">Reference proteome</keyword>
<evidence type="ECO:0000313" key="3">
    <source>
        <dbReference type="Proteomes" id="UP000053477"/>
    </source>
</evidence>
<feature type="domain" description="CHAT" evidence="1">
    <location>
        <begin position="129"/>
        <end position="427"/>
    </location>
</feature>
<gene>
    <name evidence="2" type="ORF">SCHPADRAFT_833983</name>
</gene>
<accession>A0A0H2RXG7</accession>
<dbReference type="InParanoid" id="A0A0H2RXG7"/>
<evidence type="ECO:0000259" key="1">
    <source>
        <dbReference type="Pfam" id="PF12770"/>
    </source>
</evidence>
<dbReference type="Proteomes" id="UP000053477">
    <property type="component" value="Unassembled WGS sequence"/>
</dbReference>